<dbReference type="PANTHER" id="PTHR44086:SF10">
    <property type="entry name" value="THIOSULFATE SULFURTRANSFERASE_RHODANESE-LIKE DOMAIN-CONTAINING PROTEIN 3"/>
    <property type="match status" value="1"/>
</dbReference>
<dbReference type="PANTHER" id="PTHR44086">
    <property type="entry name" value="THIOSULFATE SULFURTRANSFERASE RDL2, MITOCHONDRIAL-RELATED"/>
    <property type="match status" value="1"/>
</dbReference>
<reference evidence="3 4" key="1">
    <citation type="journal article" date="2024" name="Nat. Commun.">
        <title>Phylogenomics reveals the evolutionary origins of lichenization in chlorophyte algae.</title>
        <authorList>
            <person name="Puginier C."/>
            <person name="Libourel C."/>
            <person name="Otte J."/>
            <person name="Skaloud P."/>
            <person name="Haon M."/>
            <person name="Grisel S."/>
            <person name="Petersen M."/>
            <person name="Berrin J.G."/>
            <person name="Delaux P.M."/>
            <person name="Dal Grande F."/>
            <person name="Keller J."/>
        </authorList>
    </citation>
    <scope>NUCLEOTIDE SEQUENCE [LARGE SCALE GENOMIC DNA]</scope>
    <source>
        <strain evidence="3 4">SAG 2145</strain>
    </source>
</reference>
<dbReference type="Proteomes" id="UP001438707">
    <property type="component" value="Unassembled WGS sequence"/>
</dbReference>
<dbReference type="GO" id="GO:0005739">
    <property type="term" value="C:mitochondrion"/>
    <property type="evidence" value="ECO:0007669"/>
    <property type="project" value="TreeGrafter"/>
</dbReference>
<sequence length="903" mass="99203">MPSIANVGGSITSAVALTLLAWAVRFIRSAHNKRVRGARRPLESTSADSRRSRFFSRLSAAAIRQLVETSAFPHCLFALHKDGNSAPEETPDCLSRAVRLPAQQVLSVLVGGPISWSKYGPTSGTPWPNLQSLLVFMSGNEAEMEEAADAAAASGYEHVAVLQGSLSDFAQPVDNQSRPEVIHRDALTVLMQQQCTASSAAGPWVRLLDVRRSDERILFGSIQGSCHLPVQQVVSALNWSPAVFEAAYHFSKPSKEDVLIFHSRTNTRAAWAAQAARDAGFRDSLVHEEGVCGWRLDRNSWSCLVFAFSPPDMPPAIDSQSANAKFLPRLAAGDFLRQNARRTYFLAQWACITSATCQGLTPKNQIQDSAARGLHHSSRKPSPLAHASCVEREFLSWDRSPSCACFVSLRSNGFMMSMRSIDWYLVQSPGASVEGDPQTFPGPENASAAAVRAQVTERANLPPTSTVLIHIARRWRDLRDLTSLPNGDLMLKIVDQPAGQGSRQGPSSEALVDGMWQLAAPSLPKTHQQVEEWLFNQSGPQIPVTYRHYQQAKAKRPDAAQHFLTEGGDAEVAVAFTACLAREPPAQLTSESHTAGLVQHFLFTAFEGLKSYSRDRLQYSIRLNESEKDRSHPSRSHKEKVRPDTMVIVSSCTLLLGEDKHANLAAAFQDLLSKRVDLSSRHYKDVTFLLAYAAAQTSFQWFFLPQLADQAPITLGHPLDMATELGRYELLRTCIQAYRLLFVMNVNLADLPTRLAPYVILDRGDGRSLEWTKEGICKKIPDGQQPCLIGSIHPPRLLKQGYKVITSPQGFPPMVLSEEDLHAIALASCEAARILHTKGLVHRDLRFANIIELARRQYVVIDLESVAEVSNAALPGNFEQVKTAGCGKSHQRSGTSGVGSIFG</sequence>
<gene>
    <name evidence="3" type="ORF">WJX74_004567</name>
</gene>
<comment type="caution">
    <text evidence="3">The sequence shown here is derived from an EMBL/GenBank/DDBJ whole genome shotgun (WGS) entry which is preliminary data.</text>
</comment>
<protein>
    <recommendedName>
        <fullName evidence="2">Rhodanese domain-containing protein</fullName>
    </recommendedName>
</protein>
<evidence type="ECO:0000313" key="3">
    <source>
        <dbReference type="EMBL" id="KAK9828230.1"/>
    </source>
</evidence>
<name>A0AAW1R3T9_9CHLO</name>
<dbReference type="SUPFAM" id="SSF56112">
    <property type="entry name" value="Protein kinase-like (PK-like)"/>
    <property type="match status" value="1"/>
</dbReference>
<dbReference type="InterPro" id="IPR011009">
    <property type="entry name" value="Kinase-like_dom_sf"/>
</dbReference>
<proteinExistence type="predicted"/>
<accession>A0AAW1R3T9</accession>
<dbReference type="EMBL" id="JALJOS010000016">
    <property type="protein sequence ID" value="KAK9828230.1"/>
    <property type="molecule type" value="Genomic_DNA"/>
</dbReference>
<dbReference type="PROSITE" id="PS50206">
    <property type="entry name" value="RHODANESE_3"/>
    <property type="match status" value="1"/>
</dbReference>
<dbReference type="InterPro" id="IPR001763">
    <property type="entry name" value="Rhodanese-like_dom"/>
</dbReference>
<evidence type="ECO:0000256" key="1">
    <source>
        <dbReference type="SAM" id="MobiDB-lite"/>
    </source>
</evidence>
<evidence type="ECO:0000313" key="4">
    <source>
        <dbReference type="Proteomes" id="UP001438707"/>
    </source>
</evidence>
<dbReference type="GO" id="GO:0004792">
    <property type="term" value="F:thiosulfate-cyanide sulfurtransferase activity"/>
    <property type="evidence" value="ECO:0007669"/>
    <property type="project" value="TreeGrafter"/>
</dbReference>
<organism evidence="3 4">
    <name type="scientific">Apatococcus lobatus</name>
    <dbReference type="NCBI Taxonomy" id="904363"/>
    <lineage>
        <taxon>Eukaryota</taxon>
        <taxon>Viridiplantae</taxon>
        <taxon>Chlorophyta</taxon>
        <taxon>core chlorophytes</taxon>
        <taxon>Trebouxiophyceae</taxon>
        <taxon>Chlorellales</taxon>
        <taxon>Chlorellaceae</taxon>
        <taxon>Apatococcus</taxon>
    </lineage>
</organism>
<feature type="domain" description="Rhodanese" evidence="2">
    <location>
        <begin position="205"/>
        <end position="298"/>
    </location>
</feature>
<dbReference type="Gene3D" id="3.40.250.10">
    <property type="entry name" value="Rhodanese-like domain"/>
    <property type="match status" value="1"/>
</dbReference>
<dbReference type="SUPFAM" id="SSF52821">
    <property type="entry name" value="Rhodanese/Cell cycle control phosphatase"/>
    <property type="match status" value="1"/>
</dbReference>
<feature type="region of interest" description="Disordered" evidence="1">
    <location>
        <begin position="884"/>
        <end position="903"/>
    </location>
</feature>
<dbReference type="InterPro" id="IPR036873">
    <property type="entry name" value="Rhodanese-like_dom_sf"/>
</dbReference>
<keyword evidence="4" id="KW-1185">Reference proteome</keyword>
<evidence type="ECO:0000259" key="2">
    <source>
        <dbReference type="PROSITE" id="PS50206"/>
    </source>
</evidence>
<dbReference type="AlphaFoldDB" id="A0AAW1R3T9"/>
<dbReference type="Pfam" id="PF00581">
    <property type="entry name" value="Rhodanese"/>
    <property type="match status" value="1"/>
</dbReference>